<keyword evidence="2" id="KW-0677">Repeat</keyword>
<dbReference type="FunFam" id="3.30.160.60:FF:002343">
    <property type="entry name" value="Zinc finger protein 33A"/>
    <property type="match status" value="1"/>
</dbReference>
<evidence type="ECO:0000256" key="1">
    <source>
        <dbReference type="ARBA" id="ARBA00022723"/>
    </source>
</evidence>
<gene>
    <name evidence="7" type="ORF">N339_08496</name>
</gene>
<name>A0AAW3DKE8_9AVES</name>
<evidence type="ECO:0000259" key="6">
    <source>
        <dbReference type="PROSITE" id="PS50157"/>
    </source>
</evidence>
<dbReference type="InterPro" id="IPR036236">
    <property type="entry name" value="Znf_C2H2_sf"/>
</dbReference>
<evidence type="ECO:0000256" key="3">
    <source>
        <dbReference type="ARBA" id="ARBA00022771"/>
    </source>
</evidence>
<comment type="caution">
    <text evidence="7">The sequence shown here is derived from an EMBL/GenBank/DDBJ whole genome shotgun (WGS) entry which is preliminary data.</text>
</comment>
<feature type="domain" description="C2H2-type" evidence="6">
    <location>
        <begin position="1"/>
        <end position="23"/>
    </location>
</feature>
<dbReference type="EMBL" id="JMFR01058261">
    <property type="protein sequence ID" value="KFU99709.1"/>
    <property type="molecule type" value="Genomic_DNA"/>
</dbReference>
<feature type="non-terminal residue" evidence="7">
    <location>
        <position position="51"/>
    </location>
</feature>
<dbReference type="Proteomes" id="UP000053149">
    <property type="component" value="Unassembled WGS sequence"/>
</dbReference>
<protein>
    <submittedName>
        <fullName evidence="7">Zinc finger and SCAN domain-containing protein 32</fullName>
    </submittedName>
</protein>
<accession>A0AAW3DKE8</accession>
<sequence length="51" mass="5884">CKKSFSRSSRLTEHLRTYTGKRPFACGNCEKTFTHNSSLTMHLRTHTAEKP</sequence>
<keyword evidence="1" id="KW-0479">Metal-binding</keyword>
<dbReference type="PANTHER" id="PTHR23235:SF178">
    <property type="entry name" value="C2H2-TYPE DOMAIN-CONTAINING PROTEIN-RELATED"/>
    <property type="match status" value="1"/>
</dbReference>
<dbReference type="InterPro" id="IPR013087">
    <property type="entry name" value="Znf_C2H2_type"/>
</dbReference>
<dbReference type="GO" id="GO:0000978">
    <property type="term" value="F:RNA polymerase II cis-regulatory region sequence-specific DNA binding"/>
    <property type="evidence" value="ECO:0007669"/>
    <property type="project" value="TreeGrafter"/>
</dbReference>
<dbReference type="PANTHER" id="PTHR23235">
    <property type="entry name" value="KRUEPPEL-LIKE TRANSCRIPTION FACTOR"/>
    <property type="match status" value="1"/>
</dbReference>
<feature type="domain" description="C2H2-type" evidence="6">
    <location>
        <begin position="24"/>
        <end position="51"/>
    </location>
</feature>
<dbReference type="PROSITE" id="PS00028">
    <property type="entry name" value="ZINC_FINGER_C2H2_1"/>
    <property type="match status" value="1"/>
</dbReference>
<reference evidence="7 8" key="1">
    <citation type="journal article" date="2014" name="Science">
        <title>Comparative genomics reveals insights into avian genome evolution and adaptation.</title>
        <authorList>
            <consortium name="Avian Genome Consortium"/>
            <person name="Zhang G."/>
            <person name="Li C."/>
            <person name="Li Q."/>
            <person name="Li B."/>
            <person name="Larkin D.M."/>
            <person name="Lee C."/>
            <person name="Storz J.F."/>
            <person name="Antunes A."/>
            <person name="Greenwold M.J."/>
            <person name="Meredith R.W."/>
            <person name="Odeen A."/>
            <person name="Cui J."/>
            <person name="Zhou Q."/>
            <person name="Xu L."/>
            <person name="Pan H."/>
            <person name="Wang Z."/>
            <person name="Jin L."/>
            <person name="Zhang P."/>
            <person name="Hu H."/>
            <person name="Yang W."/>
            <person name="Hu J."/>
            <person name="Xiao J."/>
            <person name="Yang Z."/>
            <person name="Liu Y."/>
            <person name="Xie Q."/>
            <person name="Yu H."/>
            <person name="Lian J."/>
            <person name="Wen P."/>
            <person name="Zhang F."/>
            <person name="Li H."/>
            <person name="Zeng Y."/>
            <person name="Xiong Z."/>
            <person name="Liu S."/>
            <person name="Zhou L."/>
            <person name="Huang Z."/>
            <person name="An N."/>
            <person name="Wang J."/>
            <person name="Zheng Q."/>
            <person name="Xiong Y."/>
            <person name="Wang G."/>
            <person name="Wang B."/>
            <person name="Wang J."/>
            <person name="Fan Y."/>
            <person name="da Fonseca R.R."/>
            <person name="Alfaro-Nunez A."/>
            <person name="Schubert M."/>
            <person name="Orlando L."/>
            <person name="Mourier T."/>
            <person name="Howard J.T."/>
            <person name="Ganapathy G."/>
            <person name="Pfenning A."/>
            <person name="Whitney O."/>
            <person name="Rivas M.V."/>
            <person name="Hara E."/>
            <person name="Smith J."/>
            <person name="Farre M."/>
            <person name="Narayan J."/>
            <person name="Slavov G."/>
            <person name="Romanov M.N."/>
            <person name="Borges R."/>
            <person name="Machado J.P."/>
            <person name="Khan I."/>
            <person name="Springer M.S."/>
            <person name="Gatesy J."/>
            <person name="Hoffmann F.G."/>
            <person name="Opazo J.C."/>
            <person name="Hastad O."/>
            <person name="Sawyer R.H."/>
            <person name="Kim H."/>
            <person name="Kim K.W."/>
            <person name="Kim H.J."/>
            <person name="Cho S."/>
            <person name="Li N."/>
            <person name="Huang Y."/>
            <person name="Bruford M.W."/>
            <person name="Zhan X."/>
            <person name="Dixon A."/>
            <person name="Bertelsen M.F."/>
            <person name="Derryberry E."/>
            <person name="Warren W."/>
            <person name="Wilson R.K."/>
            <person name="Li S."/>
            <person name="Ray D.A."/>
            <person name="Green R.E."/>
            <person name="O'Brien S.J."/>
            <person name="Griffin D."/>
            <person name="Johnson W.E."/>
            <person name="Haussler D."/>
            <person name="Ryder O.A."/>
            <person name="Willerslev E."/>
            <person name="Graves G.R."/>
            <person name="Alstrom P."/>
            <person name="Fjeldsa J."/>
            <person name="Mindell D.P."/>
            <person name="Edwards S.V."/>
            <person name="Braun E.L."/>
            <person name="Rahbek C."/>
            <person name="Burt D.W."/>
            <person name="Houde P."/>
            <person name="Zhang Y."/>
            <person name="Yang H."/>
            <person name="Wang J."/>
            <person name="Jarvis E.D."/>
            <person name="Gilbert M.T."/>
            <person name="Wang J."/>
        </authorList>
    </citation>
    <scope>NUCLEOTIDE SEQUENCE [LARGE SCALE GENOMIC DNA]</scope>
    <source>
        <strain evidence="7">BGI_N339</strain>
    </source>
</reference>
<dbReference type="GO" id="GO:0008270">
    <property type="term" value="F:zinc ion binding"/>
    <property type="evidence" value="ECO:0007669"/>
    <property type="project" value="UniProtKB-KW"/>
</dbReference>
<evidence type="ECO:0000256" key="4">
    <source>
        <dbReference type="ARBA" id="ARBA00022833"/>
    </source>
</evidence>
<feature type="non-terminal residue" evidence="7">
    <location>
        <position position="1"/>
    </location>
</feature>
<keyword evidence="4" id="KW-0862">Zinc</keyword>
<dbReference type="GO" id="GO:0000981">
    <property type="term" value="F:DNA-binding transcription factor activity, RNA polymerase II-specific"/>
    <property type="evidence" value="ECO:0007669"/>
    <property type="project" value="TreeGrafter"/>
</dbReference>
<dbReference type="SUPFAM" id="SSF57667">
    <property type="entry name" value="beta-beta-alpha zinc fingers"/>
    <property type="match status" value="1"/>
</dbReference>
<dbReference type="Gene3D" id="3.30.160.60">
    <property type="entry name" value="Classic Zinc Finger"/>
    <property type="match status" value="2"/>
</dbReference>
<keyword evidence="3 5" id="KW-0863">Zinc-finger</keyword>
<evidence type="ECO:0000256" key="2">
    <source>
        <dbReference type="ARBA" id="ARBA00022737"/>
    </source>
</evidence>
<dbReference type="Pfam" id="PF00096">
    <property type="entry name" value="zf-C2H2"/>
    <property type="match status" value="2"/>
</dbReference>
<evidence type="ECO:0000256" key="5">
    <source>
        <dbReference type="PROSITE-ProRule" id="PRU00042"/>
    </source>
</evidence>
<dbReference type="PROSITE" id="PS50157">
    <property type="entry name" value="ZINC_FINGER_C2H2_2"/>
    <property type="match status" value="2"/>
</dbReference>
<evidence type="ECO:0000313" key="8">
    <source>
        <dbReference type="Proteomes" id="UP000053149"/>
    </source>
</evidence>
<organism evidence="7 8">
    <name type="scientific">Pterocles gutturalis</name>
    <name type="common">yellow-throated sandgrouse</name>
    <dbReference type="NCBI Taxonomy" id="240206"/>
    <lineage>
        <taxon>Eukaryota</taxon>
        <taxon>Metazoa</taxon>
        <taxon>Chordata</taxon>
        <taxon>Craniata</taxon>
        <taxon>Vertebrata</taxon>
        <taxon>Euteleostomi</taxon>
        <taxon>Archelosauria</taxon>
        <taxon>Archosauria</taxon>
        <taxon>Dinosauria</taxon>
        <taxon>Saurischia</taxon>
        <taxon>Theropoda</taxon>
        <taxon>Coelurosauria</taxon>
        <taxon>Aves</taxon>
        <taxon>Neognathae</taxon>
        <taxon>Neoaves</taxon>
        <taxon>Columbimorphae</taxon>
        <taxon>Pterocliformes</taxon>
        <taxon>Pteroclidae</taxon>
        <taxon>Pterocles</taxon>
    </lineage>
</organism>
<evidence type="ECO:0000313" key="7">
    <source>
        <dbReference type="EMBL" id="KFU99709.1"/>
    </source>
</evidence>
<dbReference type="AlphaFoldDB" id="A0AAW3DKE8"/>
<proteinExistence type="predicted"/>
<keyword evidence="8" id="KW-1185">Reference proteome</keyword>